<accession>A0A239NS76</accession>
<dbReference type="CDD" id="cd23451">
    <property type="entry name" value="beta-trefoil_Ricin_laminarinase"/>
    <property type="match status" value="1"/>
</dbReference>
<reference evidence="2 3" key="1">
    <citation type="submission" date="2017-06" db="EMBL/GenBank/DDBJ databases">
        <authorList>
            <person name="Kim H.J."/>
            <person name="Triplett B.A."/>
        </authorList>
    </citation>
    <scope>NUCLEOTIDE SEQUENCE [LARGE SCALE GENOMIC DNA]</scope>
    <source>
        <strain evidence="2 3">CGMCC 4.5593</strain>
    </source>
</reference>
<dbReference type="Proteomes" id="UP000198362">
    <property type="component" value="Unassembled WGS sequence"/>
</dbReference>
<keyword evidence="3" id="KW-1185">Reference proteome</keyword>
<dbReference type="PROSITE" id="PS50231">
    <property type="entry name" value="RICIN_B_LECTIN"/>
    <property type="match status" value="1"/>
</dbReference>
<dbReference type="SMART" id="SM00458">
    <property type="entry name" value="RICIN"/>
    <property type="match status" value="1"/>
</dbReference>
<evidence type="ECO:0000259" key="1">
    <source>
        <dbReference type="SMART" id="SM00458"/>
    </source>
</evidence>
<dbReference type="Gene3D" id="2.80.10.50">
    <property type="match status" value="1"/>
</dbReference>
<feature type="domain" description="Ricin B lectin" evidence="1">
    <location>
        <begin position="1102"/>
        <end position="1231"/>
    </location>
</feature>
<dbReference type="SUPFAM" id="SSF50370">
    <property type="entry name" value="Ricin B-like lectins"/>
    <property type="match status" value="1"/>
</dbReference>
<dbReference type="Gene3D" id="2.180.10.10">
    <property type="entry name" value="RHS repeat-associated core"/>
    <property type="match status" value="1"/>
</dbReference>
<name>A0A239NS76_9ACTN</name>
<gene>
    <name evidence="2" type="ORF">SAMN05421812_110157</name>
</gene>
<dbReference type="InterPro" id="IPR035992">
    <property type="entry name" value="Ricin_B-like_lectins"/>
</dbReference>
<protein>
    <submittedName>
        <fullName evidence="2">RHS repeat-associated core domain-containing protein</fullName>
    </submittedName>
</protein>
<dbReference type="NCBIfam" id="TIGR03696">
    <property type="entry name" value="Rhs_assc_core"/>
    <property type="match status" value="1"/>
</dbReference>
<dbReference type="EMBL" id="FZPH01000010">
    <property type="protein sequence ID" value="SNT57552.1"/>
    <property type="molecule type" value="Genomic_DNA"/>
</dbReference>
<sequence>MSALITARMTGRRVRISGMTSGTAEYVALPEGQIEAQLSAGVVRLRRGDGWVPVDLTLREQPDGSIAAVADPHEVRLSGARSGGGVGELAGVGVGAGRLSLGWSGPLAAPVLSGNRATYPEALPGVDLVVEVSRDGVETFLIVKSAAAVDRVRAVRFPVSGKKVASFKRDAGGNVTFVDAAGRTVATSAAPAMWDASSNAKGGALALRTKVGSTVRRTAARSGTPAAVELALTPDADWLSSSDRVFPITIDPSITIGSTTFDTYVKDGDTADRSGENAMMLGRAGGANPGVARSFTAWNVSALRGHTVTSATTSFWNYYAPSCAGKAWQIWTTGAVNSSTRWTNQPTWDFMEGESTATRGFDASCDDGWINMTSTNFFNRAAQAQVSTAYMGIRAKDETDLSAWKELRTNHTANANHIPTTTVTYNASAGVPARATVPSTTCVIGSGRPFINTTTPQFKAQVTDPEGAQVSANYEWYVTNTTNRLGSSVQGPGASGSWLPPAVVPAGQLANGGTYSWRVQGLDGLGYGRWASWCEFTVDTTAPATAPTVSSSNYLEGSWSGGAGTAASFTFGASGVADVASYEYDLDVNPPAQSVNATALGAGASVSVPVPNDGPHTLYVRAVDRAGNRSPTKAYVFNAGAGGVTAPGTGDITAAKAAITTVAAPAVTSVTYQWRRGDADAWTTIPAANVTKAVGGGAVTWPLPTTGGGQFEKLNWDVAKTLNDAETGPDPLDGPFQLRALFNTGAGSSAVALTFDKNNSSAATSSVGPCAVNLITGNCGLDDSDVSVDSYGTDLTVTRSFNTRQPAKTDTANMFGPGWVSSAIVEDSEAPYTSLTRTGSLVQVGLPEGDTIGFGKKGAITGGESFTPEVGMEDLKLTYTSASDSYTLSDQDGNVATFTRVSGAPAGLYNPTAVTVPGSGQTTTLSWQSATVAGATVVRPTRMLAPVPNGVTCTAMVRGCRALNLTYATTTTATGTAETQWGDYTGRVKEITFTAWDPDLSTPAMRTIAMARYAYDNTGKLRASWDPRLDWTDTSVTRHLWDRYAYNADGTLAWVLPNAEPGWRLNYTTVPADSGAGRLASASRAAAVIGPTGAGPIVSAIFPGTAEFPGPGRLCADIESSGTANGTTIKTFNCNGTGAQNWAFHSDGTIRGLGKCLSVSGNSTANNALIVLWTCDGSPGQQWRPTDNGTLVNPNSGKCLDNPNSSPWPGTQLQISTCGTGVNPAQDWTTSLSTVVYRVPTSGTGAAYDLSGTQTARWGQTEPPTDAAAVYPATQIPTGNQGAGTAPDSYERATVTYLDANARQVNTAQPGGNITATWYDRYGNTIRELTAANREAALDASGSDNAGQEADLAKIRSTLSTYSADGQRLTDTWSPEHDTMLADGSIVSARTRTRSVYDEGAPNGGPYNLVTTQVVSACYGSGACAEAEPRVTKTEYDWTLRQPTKVTQDHGGLNLATRTSYDSVTGLVLATTAPRGGTVDTTPSTRKTTFYRSTSGSGYTECDSKPEWANLTCRTEPGGQPGSGPELPATITTYDIFNQPRVVTEKISTGTLRTTTTTYDAAGRGYERTVTAAAGLGTGVPKQRTVYDQATGRATRTQSIDSGGSVTAQVIRQYDAYGRQTSYTDADGTTSTTTYDMASRPATTNDGKTTRTYTYDGGNERRGLVTGISDGQAGAFAASYDADGNLTTQTWPTGTSAGTSYDSTGTATALTYNKPGCGQADCTLYTETITENTHGQWRQHASTLSGQNHTYDNAGRLTTVEDTVNGECTTRAYGYDNATNRTSTTTYAPDSGGTCQITSPSASTTKTFDAADRITTGGTGYDALGRTTTVAAEDTTNAGGGQITVSYHHTNLVRSITQGSRSTIYTLDVTKERIRTWTDNAQGIAVTATHHYDSDDDNPAWTQETGNRYTRAISSIDGLVGIYDSDDGEIDWQLSNLHGDLVVTVVGTANGISSAHEATEYGDMRSPTDTGNRRYGWLGAKQRAADTPAGIVLMGVRLYNSATARFLSVDPVEGGSCNAYEYACGDPVNKEDLDGKKAKWLVRACQSFKNWCARGVGNLARLYSRGSQYGINSFLYGAFRVRNGLARAGSVIRKTSVRCLRFPNAGGFGCDLRYGGTRKFGIHYHRSKNGKYRPHYHRRPGIGKHRPWEGGW</sequence>
<dbReference type="InterPro" id="IPR022385">
    <property type="entry name" value="Rhs_assc_core"/>
</dbReference>
<evidence type="ECO:0000313" key="2">
    <source>
        <dbReference type="EMBL" id="SNT57552.1"/>
    </source>
</evidence>
<organism evidence="2 3">
    <name type="scientific">Asanoa hainanensis</name>
    <dbReference type="NCBI Taxonomy" id="560556"/>
    <lineage>
        <taxon>Bacteria</taxon>
        <taxon>Bacillati</taxon>
        <taxon>Actinomycetota</taxon>
        <taxon>Actinomycetes</taxon>
        <taxon>Micromonosporales</taxon>
        <taxon>Micromonosporaceae</taxon>
        <taxon>Asanoa</taxon>
    </lineage>
</organism>
<dbReference type="InterPro" id="IPR000772">
    <property type="entry name" value="Ricin_B_lectin"/>
</dbReference>
<dbReference type="Pfam" id="PF00652">
    <property type="entry name" value="Ricin_B_lectin"/>
    <property type="match status" value="1"/>
</dbReference>
<evidence type="ECO:0000313" key="3">
    <source>
        <dbReference type="Proteomes" id="UP000198362"/>
    </source>
</evidence>
<proteinExistence type="predicted"/>